<dbReference type="Proteomes" id="UP001182556">
    <property type="component" value="Unassembled WGS sequence"/>
</dbReference>
<keyword evidence="2" id="KW-1133">Transmembrane helix</keyword>
<feature type="region of interest" description="Disordered" evidence="1">
    <location>
        <begin position="52"/>
        <end position="116"/>
    </location>
</feature>
<name>A0AAD9CWU8_PAPLA</name>
<protein>
    <submittedName>
        <fullName evidence="3">Uncharacterized protein</fullName>
    </submittedName>
</protein>
<organism evidence="3 4">
    <name type="scientific">Papiliotrema laurentii</name>
    <name type="common">Cryptococcus laurentii</name>
    <dbReference type="NCBI Taxonomy" id="5418"/>
    <lineage>
        <taxon>Eukaryota</taxon>
        <taxon>Fungi</taxon>
        <taxon>Dikarya</taxon>
        <taxon>Basidiomycota</taxon>
        <taxon>Agaricomycotina</taxon>
        <taxon>Tremellomycetes</taxon>
        <taxon>Tremellales</taxon>
        <taxon>Rhynchogastremaceae</taxon>
        <taxon>Papiliotrema</taxon>
    </lineage>
</organism>
<feature type="compositionally biased region" description="Low complexity" evidence="1">
    <location>
        <begin position="253"/>
        <end position="262"/>
    </location>
</feature>
<feature type="transmembrane region" description="Helical" evidence="2">
    <location>
        <begin position="6"/>
        <end position="30"/>
    </location>
</feature>
<feature type="compositionally biased region" description="Polar residues" evidence="1">
    <location>
        <begin position="319"/>
        <end position="331"/>
    </location>
</feature>
<keyword evidence="2" id="KW-0812">Transmembrane</keyword>
<sequence>MESSSVVKIVFLAIAPLVILIFLIGSFILYRRRSRRLAETDKWEIVGTPERKTSPYEACGHRPFPSQPPANRPVHSEDSLGQGPSRPLPGTSHRSPSIARPHFAETTTTVRRVSAGKGRADVVRRINSIASTLVIPHETSPDTLPLGGRKSSLGDAPDYRSMEKSGGAVSMGERRLSALTDPNEGVLDLRRVSAGGEEVVIRVRSASQSEESTSGPTTIDFSEPVETIVSPAPSLSHPFSAIASTRSDVLPPLSSFKLLSPPQTSRTPGSKTARPDSIALAKNKVSDMSPAPAMTQPDTTDKSTTSSETAASVEALKSATDTSARSGASQSPDDFFLGWQGFLQPAHPTLPQGGHSKDLHCEPVLSPKTPGIDPVTVPLPDSPALPPPLKDQTPVDINPWTAMKADGDTLSQISIAAQISLTPPIDRPASVSTTESSTHWSSRTVDKRITFLADVVRENEEKRKAAQANGSSTIAMASLDNRR</sequence>
<feature type="region of interest" description="Disordered" evidence="1">
    <location>
        <begin position="460"/>
        <end position="483"/>
    </location>
</feature>
<comment type="caution">
    <text evidence="3">The sequence shown here is derived from an EMBL/GenBank/DDBJ whole genome shotgun (WGS) entry which is preliminary data.</text>
</comment>
<feature type="compositionally biased region" description="Low complexity" evidence="1">
    <location>
        <begin position="302"/>
        <end position="312"/>
    </location>
</feature>
<feature type="region of interest" description="Disordered" evidence="1">
    <location>
        <begin position="253"/>
        <end position="331"/>
    </location>
</feature>
<evidence type="ECO:0000256" key="1">
    <source>
        <dbReference type="SAM" id="MobiDB-lite"/>
    </source>
</evidence>
<evidence type="ECO:0000256" key="2">
    <source>
        <dbReference type="SAM" id="Phobius"/>
    </source>
</evidence>
<keyword evidence="4" id="KW-1185">Reference proteome</keyword>
<evidence type="ECO:0000313" key="4">
    <source>
        <dbReference type="Proteomes" id="UP001182556"/>
    </source>
</evidence>
<evidence type="ECO:0000313" key="3">
    <source>
        <dbReference type="EMBL" id="KAK1921873.1"/>
    </source>
</evidence>
<gene>
    <name evidence="3" type="ORF">DB88DRAFT_86536</name>
</gene>
<proteinExistence type="predicted"/>
<accession>A0AAD9CWU8</accession>
<reference evidence="3" key="1">
    <citation type="submission" date="2023-02" db="EMBL/GenBank/DDBJ databases">
        <title>Identification and recombinant expression of a fungal hydrolase from Papiliotrema laurentii that hydrolyzes apple cutin and clears colloidal polyester polyurethane.</title>
        <authorList>
            <consortium name="DOE Joint Genome Institute"/>
            <person name="Roman V.A."/>
            <person name="Bojanowski C."/>
            <person name="Crable B.R."/>
            <person name="Wagner D.N."/>
            <person name="Hung C.S."/>
            <person name="Nadeau L.J."/>
            <person name="Schratz L."/>
            <person name="Haridas S."/>
            <person name="Pangilinan J."/>
            <person name="Lipzen A."/>
            <person name="Na H."/>
            <person name="Yan M."/>
            <person name="Ng V."/>
            <person name="Grigoriev I.V."/>
            <person name="Spatafora J.W."/>
            <person name="Barlow D."/>
            <person name="Biffinger J."/>
            <person name="Kelley-Loughnane N."/>
            <person name="Varaljay V.A."/>
            <person name="Crookes-Goodson W.J."/>
        </authorList>
    </citation>
    <scope>NUCLEOTIDE SEQUENCE</scope>
    <source>
        <strain evidence="3">5307AH</strain>
    </source>
</reference>
<dbReference type="AlphaFoldDB" id="A0AAD9CWU8"/>
<feature type="region of interest" description="Disordered" evidence="1">
    <location>
        <begin position="140"/>
        <end position="171"/>
    </location>
</feature>
<keyword evidence="2" id="KW-0472">Membrane</keyword>
<dbReference type="EMBL" id="JAODAN010000010">
    <property type="protein sequence ID" value="KAK1921873.1"/>
    <property type="molecule type" value="Genomic_DNA"/>
</dbReference>